<dbReference type="PANTHER" id="PTHR11904">
    <property type="entry name" value="METHYLTHIOADENOSINE/PURINE NUCLEOSIDE PHOSPHORYLASE"/>
    <property type="match status" value="1"/>
</dbReference>
<dbReference type="Pfam" id="PF01048">
    <property type="entry name" value="PNP_UDP_1"/>
    <property type="match status" value="1"/>
</dbReference>
<dbReference type="NCBIfam" id="TIGR01697">
    <property type="entry name" value="PNPH-PUNA-XAPA"/>
    <property type="match status" value="1"/>
</dbReference>
<dbReference type="GO" id="GO:0004731">
    <property type="term" value="F:purine-nucleoside phosphorylase activity"/>
    <property type="evidence" value="ECO:0007669"/>
    <property type="project" value="UniProtKB-EC"/>
</dbReference>
<evidence type="ECO:0000256" key="1">
    <source>
        <dbReference type="ARBA" id="ARBA00005058"/>
    </source>
</evidence>
<gene>
    <name evidence="14" type="ORF">LOTGIDRAFT_223434</name>
</gene>
<feature type="binding site" evidence="12">
    <location>
        <position position="113"/>
    </location>
    <ligand>
        <name>phosphate</name>
        <dbReference type="ChEBI" id="CHEBI:43474"/>
    </ligand>
</feature>
<evidence type="ECO:0000256" key="6">
    <source>
        <dbReference type="ARBA" id="ARBA00022679"/>
    </source>
</evidence>
<dbReference type="SUPFAM" id="SSF53167">
    <property type="entry name" value="Purine and uridine phosphorylases"/>
    <property type="match status" value="1"/>
</dbReference>
<dbReference type="RefSeq" id="XP_009067066.1">
    <property type="nucleotide sequence ID" value="XM_009068818.1"/>
</dbReference>
<reference evidence="14 15" key="1">
    <citation type="journal article" date="2013" name="Nature">
        <title>Insights into bilaterian evolution from three spiralian genomes.</title>
        <authorList>
            <person name="Simakov O."/>
            <person name="Marletaz F."/>
            <person name="Cho S.J."/>
            <person name="Edsinger-Gonzales E."/>
            <person name="Havlak P."/>
            <person name="Hellsten U."/>
            <person name="Kuo D.H."/>
            <person name="Larsson T."/>
            <person name="Lv J."/>
            <person name="Arendt D."/>
            <person name="Savage R."/>
            <person name="Osoegawa K."/>
            <person name="de Jong P."/>
            <person name="Grimwood J."/>
            <person name="Chapman J.A."/>
            <person name="Shapiro H."/>
            <person name="Aerts A."/>
            <person name="Otillar R.P."/>
            <person name="Terry A.Y."/>
            <person name="Boore J.L."/>
            <person name="Grigoriev I.V."/>
            <person name="Lindberg D.R."/>
            <person name="Seaver E.C."/>
            <person name="Weisblat D.A."/>
            <person name="Putnam N.H."/>
            <person name="Rokhsar D.S."/>
        </authorList>
    </citation>
    <scope>NUCLEOTIDE SEQUENCE [LARGE SCALE GENOMIC DNA]</scope>
</reference>
<evidence type="ECO:0000256" key="12">
    <source>
        <dbReference type="PIRSR" id="PIRSR000477-2"/>
    </source>
</evidence>
<evidence type="ECO:0000256" key="7">
    <source>
        <dbReference type="ARBA" id="ARBA00023918"/>
    </source>
</evidence>
<dbReference type="FunFam" id="3.40.50.1580:FF:000004">
    <property type="entry name" value="Purine nucleoside phosphorylase"/>
    <property type="match status" value="1"/>
</dbReference>
<dbReference type="UniPathway" id="UPA00606"/>
<feature type="binding site" evidence="12">
    <location>
        <position position="61"/>
    </location>
    <ligand>
        <name>phosphate</name>
        <dbReference type="ChEBI" id="CHEBI:43474"/>
    </ligand>
</feature>
<feature type="domain" description="Nucleoside phosphorylase" evidence="13">
    <location>
        <begin position="24"/>
        <end position="276"/>
    </location>
</feature>
<evidence type="ECO:0000256" key="11">
    <source>
        <dbReference type="PIRNR" id="PIRNR000477"/>
    </source>
</evidence>
<dbReference type="STRING" id="225164.V3YW72"/>
<dbReference type="InterPro" id="IPR035994">
    <property type="entry name" value="Nucleoside_phosphorylase_sf"/>
</dbReference>
<protein>
    <recommendedName>
        <fullName evidence="4 11">Purine nucleoside phosphorylase</fullName>
        <ecNumber evidence="3 11">2.4.2.1</ecNumber>
    </recommendedName>
    <alternativeName>
        <fullName evidence="11">Inosine-guanosine phosphorylase</fullName>
    </alternativeName>
</protein>
<dbReference type="GO" id="GO:0047975">
    <property type="term" value="F:guanosine phosphorylase activity"/>
    <property type="evidence" value="ECO:0007669"/>
    <property type="project" value="RHEA"/>
</dbReference>
<dbReference type="KEGG" id="lgi:LOTGIDRAFT_223434"/>
<sequence length="281" mass="30939">MASYEEVEQVTKFLQSKIKTQPIVGIVCGSGLGKLAEEVQDPTIIPYTDIPGFPVSTVPGHEGKLVFGKLGGKEVVLMQGRSHCYEGYPPQKIALPIRCMKLLGVRTLLVTNAAGGINRKYKVGDVMIIKDHINLAGFAGVNPLVGPNDERFGPRFPAMSGSYDKKYRDLARSVAKNMNMESYLQEGVYSMMVGPAFETVTECRLLEILGVDATGMSTVPEVLVARHCGMKIFGMSLITNECIMEYDSTAFANHEEVLQTGKQRSEDLKKFFSKFVEQIEV</sequence>
<dbReference type="Gene3D" id="3.40.50.1580">
    <property type="entry name" value="Nucleoside phosphorylase domain"/>
    <property type="match status" value="1"/>
</dbReference>
<dbReference type="OMA" id="EGVYAQF"/>
<dbReference type="GeneID" id="20247124"/>
<dbReference type="GO" id="GO:0009116">
    <property type="term" value="P:nucleoside metabolic process"/>
    <property type="evidence" value="ECO:0007669"/>
    <property type="project" value="InterPro"/>
</dbReference>
<comment type="catalytic activity">
    <reaction evidence="10">
        <text>guanosine + phosphate = alpha-D-ribose 1-phosphate + guanine</text>
        <dbReference type="Rhea" id="RHEA:13233"/>
        <dbReference type="ChEBI" id="CHEBI:16235"/>
        <dbReference type="ChEBI" id="CHEBI:16750"/>
        <dbReference type="ChEBI" id="CHEBI:43474"/>
        <dbReference type="ChEBI" id="CHEBI:57720"/>
        <dbReference type="EC" id="2.4.2.1"/>
    </reaction>
</comment>
<evidence type="ECO:0000256" key="3">
    <source>
        <dbReference type="ARBA" id="ARBA00011886"/>
    </source>
</evidence>
<evidence type="ECO:0000259" key="13">
    <source>
        <dbReference type="Pfam" id="PF01048"/>
    </source>
</evidence>
<dbReference type="NCBIfam" id="NF006054">
    <property type="entry name" value="PRK08202.1"/>
    <property type="match status" value="1"/>
</dbReference>
<proteinExistence type="inferred from homology"/>
<evidence type="ECO:0000256" key="9">
    <source>
        <dbReference type="ARBA" id="ARBA00023950"/>
    </source>
</evidence>
<feature type="binding site" evidence="12">
    <location>
        <position position="217"/>
    </location>
    <ligand>
        <name>phosphate</name>
        <dbReference type="ChEBI" id="CHEBI:43474"/>
    </ligand>
</feature>
<comment type="catalytic activity">
    <reaction evidence="7">
        <text>inosine + phosphate = alpha-D-ribose 1-phosphate + hypoxanthine</text>
        <dbReference type="Rhea" id="RHEA:27646"/>
        <dbReference type="ChEBI" id="CHEBI:17368"/>
        <dbReference type="ChEBI" id="CHEBI:17596"/>
        <dbReference type="ChEBI" id="CHEBI:43474"/>
        <dbReference type="ChEBI" id="CHEBI:57720"/>
        <dbReference type="EC" id="2.4.2.1"/>
    </reaction>
</comment>
<feature type="binding site" evidence="12">
    <location>
        <position position="30"/>
    </location>
    <ligand>
        <name>phosphate</name>
        <dbReference type="ChEBI" id="CHEBI:43474"/>
    </ligand>
</feature>
<dbReference type="EMBL" id="KB203969">
    <property type="protein sequence ID" value="ESO82268.1"/>
    <property type="molecule type" value="Genomic_DNA"/>
</dbReference>
<dbReference type="InterPro" id="IPR011268">
    <property type="entry name" value="Purine_phosphorylase"/>
</dbReference>
<feature type="binding site" evidence="12">
    <location>
        <position position="198"/>
    </location>
    <ligand>
        <name>a purine D-ribonucleoside</name>
        <dbReference type="ChEBI" id="CHEBI:142355"/>
    </ligand>
</feature>
<evidence type="ECO:0000256" key="2">
    <source>
        <dbReference type="ARBA" id="ARBA00006751"/>
    </source>
</evidence>
<dbReference type="PIRSF" id="PIRSF000477">
    <property type="entry name" value="PurNPase"/>
    <property type="match status" value="1"/>
</dbReference>
<dbReference type="InterPro" id="IPR011270">
    <property type="entry name" value="Pur_Nuc_Pase_Ino/Guo-sp"/>
</dbReference>
<evidence type="ECO:0000313" key="15">
    <source>
        <dbReference type="Proteomes" id="UP000030746"/>
    </source>
</evidence>
<evidence type="ECO:0000256" key="10">
    <source>
        <dbReference type="ARBA" id="ARBA00023970"/>
    </source>
</evidence>
<comment type="catalytic activity">
    <reaction evidence="8">
        <text>2'-deoxyguanosine + phosphate = 2-deoxy-alpha-D-ribose 1-phosphate + guanine</text>
        <dbReference type="Rhea" id="RHEA:27738"/>
        <dbReference type="ChEBI" id="CHEBI:16235"/>
        <dbReference type="ChEBI" id="CHEBI:17172"/>
        <dbReference type="ChEBI" id="CHEBI:43474"/>
        <dbReference type="ChEBI" id="CHEBI:57259"/>
        <dbReference type="EC" id="2.4.2.1"/>
    </reaction>
</comment>
<comment type="pathway">
    <text evidence="1 11">Purine metabolism; purine nucleoside salvage.</text>
</comment>
<evidence type="ECO:0000313" key="14">
    <source>
        <dbReference type="EMBL" id="ESO82268.1"/>
    </source>
</evidence>
<dbReference type="HOGENOM" id="CLU_054456_1_2_1"/>
<comment type="function">
    <text evidence="11">The purine nucleoside phosphorylases catalyze the phosphorolytic breakdown of the N-glycosidic bond in the beta-(deoxy)ribonucleoside molecules, with the formation of the corresponding free purine bases and pentose-1-phosphate.</text>
</comment>
<evidence type="ECO:0000256" key="4">
    <source>
        <dbReference type="ARBA" id="ARBA00013834"/>
    </source>
</evidence>
<accession>V3YW72</accession>
<dbReference type="AlphaFoldDB" id="V3YW72"/>
<dbReference type="Proteomes" id="UP000030746">
    <property type="component" value="Unassembled WGS sequence"/>
</dbReference>
<keyword evidence="5 11" id="KW-0328">Glycosyltransferase</keyword>
<feature type="binding site" evidence="12">
    <location>
        <begin position="81"/>
        <end position="83"/>
    </location>
    <ligand>
        <name>phosphate</name>
        <dbReference type="ChEBI" id="CHEBI:43474"/>
    </ligand>
</feature>
<evidence type="ECO:0000256" key="5">
    <source>
        <dbReference type="ARBA" id="ARBA00022676"/>
    </source>
</evidence>
<dbReference type="CTD" id="20247124"/>
<dbReference type="PANTHER" id="PTHR11904:SF9">
    <property type="entry name" value="PURINE NUCLEOSIDE PHOSPHORYLASE-RELATED"/>
    <property type="match status" value="1"/>
</dbReference>
<dbReference type="GO" id="GO:0005737">
    <property type="term" value="C:cytoplasm"/>
    <property type="evidence" value="ECO:0007669"/>
    <property type="project" value="TreeGrafter"/>
</dbReference>
<organism evidence="14 15">
    <name type="scientific">Lottia gigantea</name>
    <name type="common">Giant owl limpet</name>
    <dbReference type="NCBI Taxonomy" id="225164"/>
    <lineage>
        <taxon>Eukaryota</taxon>
        <taxon>Metazoa</taxon>
        <taxon>Spiralia</taxon>
        <taxon>Lophotrochozoa</taxon>
        <taxon>Mollusca</taxon>
        <taxon>Gastropoda</taxon>
        <taxon>Patellogastropoda</taxon>
        <taxon>Lottioidea</taxon>
        <taxon>Lottiidae</taxon>
        <taxon>Lottia</taxon>
    </lineage>
</organism>
<comment type="similarity">
    <text evidence="2 11">Belongs to the PNP/MTAP phosphorylase family.</text>
</comment>
<dbReference type="NCBIfam" id="TIGR01700">
    <property type="entry name" value="PNPH"/>
    <property type="match status" value="1"/>
</dbReference>
<evidence type="ECO:0000256" key="8">
    <source>
        <dbReference type="ARBA" id="ARBA00023929"/>
    </source>
</evidence>
<dbReference type="EC" id="2.4.2.1" evidence="3 11"/>
<keyword evidence="15" id="KW-1185">Reference proteome</keyword>
<dbReference type="CDD" id="cd09009">
    <property type="entry name" value="PNP-EcPNPII_like"/>
    <property type="match status" value="1"/>
</dbReference>
<keyword evidence="6 11" id="KW-0808">Transferase</keyword>
<dbReference type="InterPro" id="IPR000845">
    <property type="entry name" value="Nucleoside_phosphorylase_d"/>
</dbReference>
<feature type="binding site" evidence="12">
    <location>
        <position position="240"/>
    </location>
    <ligand>
        <name>a purine D-ribonucleoside</name>
        <dbReference type="ChEBI" id="CHEBI:142355"/>
    </ligand>
</feature>
<dbReference type="OrthoDB" id="10261782at2759"/>
<comment type="catalytic activity">
    <reaction evidence="9">
        <text>2'-deoxyinosine + phosphate = 2-deoxy-alpha-D-ribose 1-phosphate + hypoxanthine</text>
        <dbReference type="Rhea" id="RHEA:27750"/>
        <dbReference type="ChEBI" id="CHEBI:17368"/>
        <dbReference type="ChEBI" id="CHEBI:28997"/>
        <dbReference type="ChEBI" id="CHEBI:43474"/>
        <dbReference type="ChEBI" id="CHEBI:57259"/>
        <dbReference type="EC" id="2.4.2.1"/>
    </reaction>
</comment>
<name>V3YW72_LOTGI</name>